<comment type="caution">
    <text evidence="1">The sequence shown here is derived from an EMBL/GenBank/DDBJ whole genome shotgun (WGS) entry which is preliminary data.</text>
</comment>
<reference evidence="1" key="1">
    <citation type="journal article" date="2019" name="bioRxiv">
        <title>The Genome of the Zebra Mussel, Dreissena polymorpha: A Resource for Invasive Species Research.</title>
        <authorList>
            <person name="McCartney M.A."/>
            <person name="Auch B."/>
            <person name="Kono T."/>
            <person name="Mallez S."/>
            <person name="Zhang Y."/>
            <person name="Obille A."/>
            <person name="Becker A."/>
            <person name="Abrahante J.E."/>
            <person name="Garbe J."/>
            <person name="Badalamenti J.P."/>
            <person name="Herman A."/>
            <person name="Mangelson H."/>
            <person name="Liachko I."/>
            <person name="Sullivan S."/>
            <person name="Sone E.D."/>
            <person name="Koren S."/>
            <person name="Silverstein K.A.T."/>
            <person name="Beckman K.B."/>
            <person name="Gohl D.M."/>
        </authorList>
    </citation>
    <scope>NUCLEOTIDE SEQUENCE</scope>
    <source>
        <strain evidence="1">Duluth1</strain>
        <tissue evidence="1">Whole animal</tissue>
    </source>
</reference>
<dbReference type="EMBL" id="JAIWYP010000003">
    <property type="protein sequence ID" value="KAH3851846.1"/>
    <property type="molecule type" value="Genomic_DNA"/>
</dbReference>
<dbReference type="AlphaFoldDB" id="A0A9D4L7F9"/>
<organism evidence="1 2">
    <name type="scientific">Dreissena polymorpha</name>
    <name type="common">Zebra mussel</name>
    <name type="synonym">Mytilus polymorpha</name>
    <dbReference type="NCBI Taxonomy" id="45954"/>
    <lineage>
        <taxon>Eukaryota</taxon>
        <taxon>Metazoa</taxon>
        <taxon>Spiralia</taxon>
        <taxon>Lophotrochozoa</taxon>
        <taxon>Mollusca</taxon>
        <taxon>Bivalvia</taxon>
        <taxon>Autobranchia</taxon>
        <taxon>Heteroconchia</taxon>
        <taxon>Euheterodonta</taxon>
        <taxon>Imparidentia</taxon>
        <taxon>Neoheterodontei</taxon>
        <taxon>Myida</taxon>
        <taxon>Dreissenoidea</taxon>
        <taxon>Dreissenidae</taxon>
        <taxon>Dreissena</taxon>
    </lineage>
</organism>
<proteinExistence type="predicted"/>
<dbReference type="PANTHER" id="PTHR33066">
    <property type="entry name" value="INTEGRASE_SAM-LIKE_N DOMAIN-CONTAINING PROTEIN"/>
    <property type="match status" value="1"/>
</dbReference>
<sequence length="160" mass="17301">MDSTPCGSSIGCIDNFMGQNVCICISSDLPGSTSLAVHETISMHNHTDCPNLAQTPLVPGTITVVSSKSDCINSSRQSVEPSSVSESTPKPKSVSISGMVAIDKHLSTEGFPKKARFLLKSSWRSGTQQDYNSKFKKFRSWCVTREIEVFSATIAQCADF</sequence>
<dbReference type="PANTHER" id="PTHR33066:SF2">
    <property type="entry name" value="FILAGGRIN-2-LIKE"/>
    <property type="match status" value="1"/>
</dbReference>
<name>A0A9D4L7F9_DREPO</name>
<gene>
    <name evidence="1" type="ORF">DPMN_094333</name>
</gene>
<evidence type="ECO:0000313" key="1">
    <source>
        <dbReference type="EMBL" id="KAH3851846.1"/>
    </source>
</evidence>
<accession>A0A9D4L7F9</accession>
<dbReference type="Proteomes" id="UP000828390">
    <property type="component" value="Unassembled WGS sequence"/>
</dbReference>
<reference evidence="1" key="2">
    <citation type="submission" date="2020-11" db="EMBL/GenBank/DDBJ databases">
        <authorList>
            <person name="McCartney M.A."/>
            <person name="Auch B."/>
            <person name="Kono T."/>
            <person name="Mallez S."/>
            <person name="Becker A."/>
            <person name="Gohl D.M."/>
            <person name="Silverstein K.A.T."/>
            <person name="Koren S."/>
            <person name="Bechman K.B."/>
            <person name="Herman A."/>
            <person name="Abrahante J.E."/>
            <person name="Garbe J."/>
        </authorList>
    </citation>
    <scope>NUCLEOTIDE SEQUENCE</scope>
    <source>
        <strain evidence="1">Duluth1</strain>
        <tissue evidence="1">Whole animal</tissue>
    </source>
</reference>
<protein>
    <submittedName>
        <fullName evidence="1">Uncharacterized protein</fullName>
    </submittedName>
</protein>
<keyword evidence="2" id="KW-1185">Reference proteome</keyword>
<evidence type="ECO:0000313" key="2">
    <source>
        <dbReference type="Proteomes" id="UP000828390"/>
    </source>
</evidence>